<dbReference type="HOGENOM" id="CLU_010031_0_0_11"/>
<dbReference type="PANTHER" id="PTHR13246:SF1">
    <property type="entry name" value="CYTOSOLIC ENDO-BETA-N-ACETYLGLUCOSAMINIDASE"/>
    <property type="match status" value="1"/>
</dbReference>
<dbReference type="InterPro" id="IPR005201">
    <property type="entry name" value="TIM_ENGase"/>
</dbReference>
<proteinExistence type="predicted"/>
<accession>D9W697</accession>
<feature type="compositionally biased region" description="Basic residues" evidence="1">
    <location>
        <begin position="72"/>
        <end position="91"/>
    </location>
</feature>
<evidence type="ECO:0000259" key="2">
    <source>
        <dbReference type="Pfam" id="PF03644"/>
    </source>
</evidence>
<reference evidence="3 4" key="1">
    <citation type="submission" date="2009-02" db="EMBL/GenBank/DDBJ databases">
        <title>Annotation of Streptomyces hygroscopicus strain ATCC 53653.</title>
        <authorList>
            <consortium name="The Broad Institute Genome Sequencing Platform"/>
            <consortium name="Broad Institute Microbial Sequencing Center"/>
            <person name="Fischbach M."/>
            <person name="Godfrey P."/>
            <person name="Ward D."/>
            <person name="Young S."/>
            <person name="Zeng Q."/>
            <person name="Koehrsen M."/>
            <person name="Alvarado L."/>
            <person name="Berlin A.M."/>
            <person name="Bochicchio J."/>
            <person name="Borenstein D."/>
            <person name="Chapman S.B."/>
            <person name="Chen Z."/>
            <person name="Engels R."/>
            <person name="Freedman E."/>
            <person name="Gellesch M."/>
            <person name="Goldberg J."/>
            <person name="Griggs A."/>
            <person name="Gujja S."/>
            <person name="Heilman E.R."/>
            <person name="Heiman D.I."/>
            <person name="Hepburn T.A."/>
            <person name="Howarth C."/>
            <person name="Jen D."/>
            <person name="Larson L."/>
            <person name="Lewis B."/>
            <person name="Mehta T."/>
            <person name="Park D."/>
            <person name="Pearson M."/>
            <person name="Richards J."/>
            <person name="Roberts A."/>
            <person name="Saif S."/>
            <person name="Shea T.D."/>
            <person name="Shenoy N."/>
            <person name="Sisk P."/>
            <person name="Stolte C."/>
            <person name="Sykes S.N."/>
            <person name="Thomson T."/>
            <person name="Walk T."/>
            <person name="White J."/>
            <person name="Yandava C."/>
            <person name="Straight P."/>
            <person name="Clardy J."/>
            <person name="Hung D."/>
            <person name="Kolter R."/>
            <person name="Mekalanos J."/>
            <person name="Walker S."/>
            <person name="Walsh C.T."/>
            <person name="Wieland-Brown L.C."/>
            <person name="Haas B."/>
            <person name="Nusbaum C."/>
            <person name="Birren B."/>
        </authorList>
    </citation>
    <scope>NUCLEOTIDE SEQUENCE [LARGE SCALE GENOMIC DNA]</scope>
    <source>
        <strain evidence="3 4">ATCC 53653</strain>
    </source>
</reference>
<evidence type="ECO:0000313" key="3">
    <source>
        <dbReference type="EMBL" id="EFL20453.1"/>
    </source>
</evidence>
<feature type="compositionally biased region" description="Basic residues" evidence="1">
    <location>
        <begin position="28"/>
        <end position="39"/>
    </location>
</feature>
<dbReference type="Proteomes" id="UP000003963">
    <property type="component" value="Unassembled WGS sequence"/>
</dbReference>
<evidence type="ECO:0000313" key="4">
    <source>
        <dbReference type="Proteomes" id="UP000003963"/>
    </source>
</evidence>
<dbReference type="Pfam" id="PF03644">
    <property type="entry name" value="Glyco_hydro_85"/>
    <property type="match status" value="1"/>
</dbReference>
<sequence length="968" mass="105872">MPLFGHRTGEAVLPRRRELLAFPPGHRTVARPRHRRLGPARRALLLRGRDRTGPHRPVRDGSPYDDPPPPGKRGHGMARQRRHHGTRRRTRARIRTGALAAVLALTLGAGSALASDTLPWPGESAVGANQPYQHGYSSTDLLRWNPADDTDAELLRAKVPLQTRIAPNARTQRTPALPSDTQMLTLAGDYGNAFFESHPYTNEFSQYLFNYWQYSDVYASWHGMPTEGVPVDYYDPDLDWKEKWFEFGAVNLPNPGYTNAAHANGVRSLGCVFFSPNDRGDQAYSELLQRDADGRFPAAAKLIEVAEYYGFDGYFVNQEDAVAQADIPTYKKFLKQLRDGGLYVQWYDSIDNSSGRISYQNEFNAVNAPFVRDAAAGDVSDSIFLNYWWNKSKLTKSKTYAKGLGLDPRRNVFAGVEAGMYQFDQPYDLDNNLDADGAPMNGIATLGADFVSSDYAKKTDDTAQSAVFDRERRWWTGSSQGATTPEGTWKGMSKYIAERSVIKGSTFATSFNTGHGLSTWSGGKLSNDAEWGNINLQDIPVTWQWWIDAAKSSLKADFDYGPEYTPADRFSYRKIGGYNGGSSLVLSGTLDSDNTMRLYKTDLSVTKASTLDLTYNKPSADDDSQLWLALVLACDPGKVVQVPLSGSGQHTDGWTTVSADLSKYAGERIASLGLVVAAGAQPIKDYQVNVGALALHDGVDRTPAAPKKLRIDQLLPGSDELFLSWQRSDYDTVRRYDVYLDDTYLGGIYDDVFYVKRFTATSGQIKLVAVGPDGTRSKPATVSFDLSTAPADVTAKAAPDGTLKAAWSPQLTGQPVTVAVRGLDTSKPFTKEVTVPGNQSGVTLTGVPVSGDAYLLTAKTADGTATGVRGRFADADISPYPKSAVKITGNTFAFSRPTLADWHTLTILENGQPKSFATTYGSGNKPYIVRGRTTRAAMTVTMSSATSKVIAVLEDYAGNKTTTVLRDN</sequence>
<dbReference type="STRING" id="457427.SSOG_00165"/>
<dbReference type="PANTHER" id="PTHR13246">
    <property type="entry name" value="ENDO BETA N-ACETYLGLUCOSAMINIDASE"/>
    <property type="match status" value="1"/>
</dbReference>
<dbReference type="InterPro" id="IPR032979">
    <property type="entry name" value="ENGase"/>
</dbReference>
<dbReference type="InterPro" id="IPR013783">
    <property type="entry name" value="Ig-like_fold"/>
</dbReference>
<dbReference type="Gene3D" id="2.60.40.10">
    <property type="entry name" value="Immunoglobulins"/>
    <property type="match status" value="1"/>
</dbReference>
<dbReference type="Gene3D" id="2.60.120.260">
    <property type="entry name" value="Galactose-binding domain-like"/>
    <property type="match status" value="1"/>
</dbReference>
<dbReference type="GO" id="GO:0005975">
    <property type="term" value="P:carbohydrate metabolic process"/>
    <property type="evidence" value="ECO:0007669"/>
    <property type="project" value="UniProtKB-ARBA"/>
</dbReference>
<protein>
    <submittedName>
        <fullName evidence="3">Putative endo-beta-N-acetylglucosaminidase</fullName>
    </submittedName>
</protein>
<gene>
    <name evidence="3" type="ORF">SSOG_00165</name>
</gene>
<feature type="domain" description="Cytosolic endo-beta-N-acetylglucosaminidase TIM barrel" evidence="2">
    <location>
        <begin position="201"/>
        <end position="518"/>
    </location>
</feature>
<evidence type="ECO:0000256" key="1">
    <source>
        <dbReference type="SAM" id="MobiDB-lite"/>
    </source>
</evidence>
<keyword evidence="4" id="KW-1185">Reference proteome</keyword>
<dbReference type="GO" id="GO:0005829">
    <property type="term" value="C:cytosol"/>
    <property type="evidence" value="ECO:0007669"/>
    <property type="project" value="UniProtKB-SubCell"/>
</dbReference>
<organism evidence="3 4">
    <name type="scientific">Streptomyces himastatinicus ATCC 53653</name>
    <dbReference type="NCBI Taxonomy" id="457427"/>
    <lineage>
        <taxon>Bacteria</taxon>
        <taxon>Bacillati</taxon>
        <taxon>Actinomycetota</taxon>
        <taxon>Actinomycetes</taxon>
        <taxon>Kitasatosporales</taxon>
        <taxon>Streptomycetaceae</taxon>
        <taxon>Streptomyces</taxon>
        <taxon>Streptomyces violaceusniger group</taxon>
    </lineage>
</organism>
<dbReference type="EMBL" id="GG657754">
    <property type="protein sequence ID" value="EFL20453.1"/>
    <property type="molecule type" value="Genomic_DNA"/>
</dbReference>
<dbReference type="Gene3D" id="3.20.20.80">
    <property type="entry name" value="Glycosidases"/>
    <property type="match status" value="1"/>
</dbReference>
<feature type="region of interest" description="Disordered" evidence="1">
    <location>
        <begin position="24"/>
        <end position="91"/>
    </location>
</feature>
<feature type="compositionally biased region" description="Basic and acidic residues" evidence="1">
    <location>
        <begin position="47"/>
        <end position="59"/>
    </location>
</feature>
<dbReference type="AlphaFoldDB" id="D9W697"/>
<name>D9W697_9ACTN</name>
<dbReference type="GO" id="GO:0033925">
    <property type="term" value="F:mannosyl-glycoprotein endo-beta-N-acetylglucosaminidase activity"/>
    <property type="evidence" value="ECO:0007669"/>
    <property type="project" value="InterPro"/>
</dbReference>